<protein>
    <recommendedName>
        <fullName evidence="1">Phage tail assembly chaperone-like domain-containing protein</fullName>
    </recommendedName>
</protein>
<dbReference type="KEGG" id="ssm:Spirs_1999"/>
<dbReference type="HOGENOM" id="CLU_1342555_0_0_12"/>
<dbReference type="InterPro" id="IPR031893">
    <property type="entry name" value="Phage_tail_APC"/>
</dbReference>
<dbReference type="EMBL" id="CP002116">
    <property type="protein sequence ID" value="ADK81121.1"/>
    <property type="molecule type" value="Genomic_DNA"/>
</dbReference>
<evidence type="ECO:0000313" key="3">
    <source>
        <dbReference type="Proteomes" id="UP000002318"/>
    </source>
</evidence>
<name>E1R1I0_SEDSS</name>
<dbReference type="RefSeq" id="WP_013254585.1">
    <property type="nucleotide sequence ID" value="NC_014364.1"/>
</dbReference>
<dbReference type="AlphaFoldDB" id="E1R1I0"/>
<dbReference type="Pfam" id="PF16778">
    <property type="entry name" value="Phage_tail_APC"/>
    <property type="match status" value="1"/>
</dbReference>
<evidence type="ECO:0000313" key="2">
    <source>
        <dbReference type="EMBL" id="ADK81121.1"/>
    </source>
</evidence>
<reference evidence="2 3" key="1">
    <citation type="journal article" date="2010" name="Stand. Genomic Sci.">
        <title>Complete genome sequence of Spirochaeta smaragdinae type strain (SEBR 4228).</title>
        <authorList>
            <person name="Mavromatis K."/>
            <person name="Yasawong M."/>
            <person name="Chertkov O."/>
            <person name="Lapidus A."/>
            <person name="Lucas S."/>
            <person name="Nolan M."/>
            <person name="Del Rio T.G."/>
            <person name="Tice H."/>
            <person name="Cheng J.F."/>
            <person name="Pitluck S."/>
            <person name="Liolios K."/>
            <person name="Ivanova N."/>
            <person name="Tapia R."/>
            <person name="Han C."/>
            <person name="Bruce D."/>
            <person name="Goodwin L."/>
            <person name="Pati A."/>
            <person name="Chen A."/>
            <person name="Palaniappan K."/>
            <person name="Land M."/>
            <person name="Hauser L."/>
            <person name="Chang Y.J."/>
            <person name="Jeffries C.D."/>
            <person name="Detter J.C."/>
            <person name="Rohde M."/>
            <person name="Brambilla E."/>
            <person name="Spring S."/>
            <person name="Goker M."/>
            <person name="Sikorski J."/>
            <person name="Woyke T."/>
            <person name="Bristow J."/>
            <person name="Eisen J.A."/>
            <person name="Markowitz V."/>
            <person name="Hugenholtz P."/>
            <person name="Klenk H.P."/>
            <person name="Kyrpides N.C."/>
        </authorList>
    </citation>
    <scope>NUCLEOTIDE SEQUENCE [LARGE SCALE GENOMIC DNA]</scope>
    <source>
        <strain evidence="3">DSM 11293 / JCM 15392 / SEBR 4228</strain>
    </source>
</reference>
<organism evidence="2 3">
    <name type="scientific">Sediminispirochaeta smaragdinae (strain DSM 11293 / JCM 15392 / SEBR 4228)</name>
    <name type="common">Spirochaeta smaragdinae</name>
    <dbReference type="NCBI Taxonomy" id="573413"/>
    <lineage>
        <taxon>Bacteria</taxon>
        <taxon>Pseudomonadati</taxon>
        <taxon>Spirochaetota</taxon>
        <taxon>Spirochaetia</taxon>
        <taxon>Spirochaetales</taxon>
        <taxon>Spirochaetaceae</taxon>
        <taxon>Sediminispirochaeta</taxon>
    </lineage>
</organism>
<accession>E1R1I0</accession>
<dbReference type="OrthoDB" id="1685143at2"/>
<sequence>MKTYAVIDGSMITTVVQSADEAAKLAELFPEKTIKEVPAGFTGNKGDDIRFFDEDGKRLSIAAATEAGLVPEVGEHEAAIWEGGRYVLTPDYTGVPYWKKATGAAVHLSLGRKPDESMTDIEPSDPQAVWNETGWTVPEEVLSERVRLERDRLLSESDYIMMADYPLTDKSDWKAYRQALRDIPLQPGFPQEISWPQAPEKRS</sequence>
<feature type="domain" description="Phage tail assembly chaperone-like" evidence="1">
    <location>
        <begin position="144"/>
        <end position="200"/>
    </location>
</feature>
<dbReference type="Gene3D" id="6.10.140.1310">
    <property type="match status" value="1"/>
</dbReference>
<dbReference type="Proteomes" id="UP000002318">
    <property type="component" value="Chromosome"/>
</dbReference>
<dbReference type="STRING" id="573413.Spirs_1999"/>
<keyword evidence="3" id="KW-1185">Reference proteome</keyword>
<gene>
    <name evidence="2" type="ordered locus">Spirs_1999</name>
</gene>
<proteinExistence type="predicted"/>
<evidence type="ECO:0000259" key="1">
    <source>
        <dbReference type="Pfam" id="PF16778"/>
    </source>
</evidence>